<feature type="transmembrane region" description="Helical" evidence="1">
    <location>
        <begin position="35"/>
        <end position="52"/>
    </location>
</feature>
<proteinExistence type="predicted"/>
<dbReference type="RefSeq" id="WP_198916838.1">
    <property type="nucleotide sequence ID" value="NZ_JAEKPD010000013.1"/>
</dbReference>
<keyword evidence="3" id="KW-1185">Reference proteome</keyword>
<dbReference type="Proteomes" id="UP000642488">
    <property type="component" value="Unassembled WGS sequence"/>
</dbReference>
<keyword evidence="1" id="KW-0472">Membrane</keyword>
<keyword evidence="1" id="KW-0812">Transmembrane</keyword>
<feature type="transmembrane region" description="Helical" evidence="1">
    <location>
        <begin position="190"/>
        <end position="215"/>
    </location>
</feature>
<keyword evidence="1" id="KW-1133">Transmembrane helix</keyword>
<feature type="transmembrane region" description="Helical" evidence="1">
    <location>
        <begin position="222"/>
        <end position="248"/>
    </location>
</feature>
<evidence type="ECO:0000256" key="1">
    <source>
        <dbReference type="SAM" id="Phobius"/>
    </source>
</evidence>
<feature type="transmembrane region" description="Helical" evidence="1">
    <location>
        <begin position="358"/>
        <end position="377"/>
    </location>
</feature>
<dbReference type="EMBL" id="JAEKPD010000013">
    <property type="protein sequence ID" value="MBJ3763663.1"/>
    <property type="molecule type" value="Genomic_DNA"/>
</dbReference>
<evidence type="ECO:0000313" key="3">
    <source>
        <dbReference type="Proteomes" id="UP000642488"/>
    </source>
</evidence>
<accession>A0A934IIQ5</accession>
<evidence type="ECO:0000313" key="2">
    <source>
        <dbReference type="EMBL" id="MBJ3763663.1"/>
    </source>
</evidence>
<dbReference type="AlphaFoldDB" id="A0A934IIQ5"/>
<comment type="caution">
    <text evidence="2">The sequence shown here is derived from an EMBL/GenBank/DDBJ whole genome shotgun (WGS) entry which is preliminary data.</text>
</comment>
<feature type="transmembrane region" description="Helical" evidence="1">
    <location>
        <begin position="109"/>
        <end position="126"/>
    </location>
</feature>
<feature type="transmembrane region" description="Helical" evidence="1">
    <location>
        <begin position="268"/>
        <end position="288"/>
    </location>
</feature>
<feature type="transmembrane region" description="Helical" evidence="1">
    <location>
        <begin position="405"/>
        <end position="426"/>
    </location>
</feature>
<organism evidence="2 3">
    <name type="scientific">Palleronia pontilimi</name>
    <dbReference type="NCBI Taxonomy" id="1964209"/>
    <lineage>
        <taxon>Bacteria</taxon>
        <taxon>Pseudomonadati</taxon>
        <taxon>Pseudomonadota</taxon>
        <taxon>Alphaproteobacteria</taxon>
        <taxon>Rhodobacterales</taxon>
        <taxon>Roseobacteraceae</taxon>
        <taxon>Palleronia</taxon>
    </lineage>
</organism>
<protein>
    <submittedName>
        <fullName evidence="2">Uncharacterized protein</fullName>
    </submittedName>
</protein>
<feature type="transmembrane region" description="Helical" evidence="1">
    <location>
        <begin position="438"/>
        <end position="456"/>
    </location>
</feature>
<feature type="transmembrane region" description="Helical" evidence="1">
    <location>
        <begin position="300"/>
        <end position="319"/>
    </location>
</feature>
<feature type="transmembrane region" description="Helical" evidence="1">
    <location>
        <begin position="138"/>
        <end position="158"/>
    </location>
</feature>
<feature type="transmembrane region" description="Helical" evidence="1">
    <location>
        <begin position="331"/>
        <end position="351"/>
    </location>
</feature>
<sequence>MKASDAGGVAGAPASRSGLFGGADARVPLSSRKGLACLLALIVLVLATRPYTGIAQDGHLYAVQALRALGGEALGQDLVFRYGNQGDFALFGKLYAPAIDALGLGRATFAFWLLGLAAWLASLVVLTRTVFGGTRRAFIAAGLALALSSGYGNLLLGYGEAYVTPRPLSETFSMLALAMLWRGAHLSGGALLLVALAVHPLTGLAALTVGAWIALGDWKRFAILAAVGSGMAFGLAWSGIGPFVWLLQALDPEWFALTRLRDSIVYPTGWNASLIFASLQLSVTVLLLVRLAGPSRRASFAIGLIGVACAMLLVSVVGADLLGNRLIAALQFWRVLLFVTLFGNLLAIEALRLSQRRVANVLILSLGIAVAEAALGLVPLGSAIVALGALLSAVAGRAGAGRARFVLDVLALSVAALGALLAASLIGTNAFALTDEAYGWKTALRIAAIALALTWLMRPPGRAEARAALVAGLGAVSVGLGTSIDDRTAMQRFDTGVSPIDPAIVAALDGKTVYWEEGVGLLWFKLGMPSYFSCRQKSGIQFFRGQALEFERRAQALRGLNSGDFGGYVLGNCPQKLDPTQTGPQRAEQIDKACAAAGDLDVLVLRNRVADAAPRAFKLPTDPSDGMSGSTAYYLYRCAKDQPG</sequence>
<gene>
    <name evidence="2" type="ORF">ILP92_12975</name>
</gene>
<name>A0A934IIQ5_9RHOB</name>
<reference evidence="2" key="1">
    <citation type="submission" date="2020-12" db="EMBL/GenBank/DDBJ databases">
        <title>Bacterial taxonomy.</title>
        <authorList>
            <person name="Pan X."/>
        </authorList>
    </citation>
    <scope>NUCLEOTIDE SEQUENCE</scope>
    <source>
        <strain evidence="2">KCTC 52957</strain>
    </source>
</reference>